<dbReference type="EMBL" id="JWTB01000039">
    <property type="protein sequence ID" value="KIC64458.1"/>
    <property type="molecule type" value="Genomic_DNA"/>
</dbReference>
<feature type="transmembrane region" description="Helical" evidence="1">
    <location>
        <begin position="67"/>
        <end position="88"/>
    </location>
</feature>
<evidence type="ECO:0008006" key="5">
    <source>
        <dbReference type="Google" id="ProtNLM"/>
    </source>
</evidence>
<evidence type="ECO:0000313" key="3">
    <source>
        <dbReference type="EMBL" id="KIC64458.1"/>
    </source>
</evidence>
<dbReference type="Proteomes" id="UP000031196">
    <property type="component" value="Unassembled WGS sequence"/>
</dbReference>
<keyword evidence="1" id="KW-1133">Transmembrane helix</keyword>
<evidence type="ECO:0000256" key="1">
    <source>
        <dbReference type="SAM" id="Phobius"/>
    </source>
</evidence>
<dbReference type="RefSeq" id="WP_043455472.1">
    <property type="nucleotide sequence ID" value="NZ_JWTB01000039.1"/>
</dbReference>
<keyword evidence="1" id="KW-0812">Transmembrane</keyword>
<evidence type="ECO:0000313" key="4">
    <source>
        <dbReference type="Proteomes" id="UP000031196"/>
    </source>
</evidence>
<feature type="chain" id="PRO_5039090364" description="Alkaline shock response membrane anchor protein AmaP" evidence="2">
    <location>
        <begin position="28"/>
        <end position="204"/>
    </location>
</feature>
<dbReference type="AlphaFoldDB" id="A0A0B4ECV5"/>
<accession>A0A0B4ECV5</accession>
<dbReference type="OrthoDB" id="5123397at2"/>
<reference evidence="3 4" key="1">
    <citation type="submission" date="2014-12" db="EMBL/GenBank/DDBJ databases">
        <title>Genome sequencing of Arthrobacter phenanthrenivorans SWC37.</title>
        <authorList>
            <person name="Tan P.W."/>
            <person name="Chan K.-G."/>
        </authorList>
    </citation>
    <scope>NUCLEOTIDE SEQUENCE [LARGE SCALE GENOMIC DNA]</scope>
    <source>
        <strain evidence="3 4">SWC37</strain>
    </source>
</reference>
<protein>
    <recommendedName>
        <fullName evidence="5">Alkaline shock response membrane anchor protein AmaP</fullName>
    </recommendedName>
</protein>
<proteinExistence type="predicted"/>
<name>A0A0B4ECV5_PSEPS</name>
<comment type="caution">
    <text evidence="3">The sequence shown here is derived from an EMBL/GenBank/DDBJ whole genome shotgun (WGS) entry which is preliminary data.</text>
</comment>
<keyword evidence="1" id="KW-0472">Membrane</keyword>
<feature type="signal peptide" evidence="2">
    <location>
        <begin position="1"/>
        <end position="27"/>
    </location>
</feature>
<sequence>MNNTNRAMNRILLALSGLALLATGTLAAAAGLVPDIRAVWSSAANALLEKWRSLAATAPAPEPVGTWWALAVPVLMLLGAAASIFWLARQGGGRTGVAAQEDDGGQGTTAVDVSFLAAAVQEAVKGNRAVAGSSLTAWRRTKSSITGALRLTLQARKGASPRELADLAEELVAGIDALLGHRTTVLVRIADGTRTRLAGARRAG</sequence>
<evidence type="ECO:0000256" key="2">
    <source>
        <dbReference type="SAM" id="SignalP"/>
    </source>
</evidence>
<keyword evidence="2" id="KW-0732">Signal</keyword>
<organism evidence="3 4">
    <name type="scientific">Pseudarthrobacter phenanthrenivorans</name>
    <name type="common">Arthrobacter phenanthrenivorans</name>
    <dbReference type="NCBI Taxonomy" id="361575"/>
    <lineage>
        <taxon>Bacteria</taxon>
        <taxon>Bacillati</taxon>
        <taxon>Actinomycetota</taxon>
        <taxon>Actinomycetes</taxon>
        <taxon>Micrococcales</taxon>
        <taxon>Micrococcaceae</taxon>
        <taxon>Pseudarthrobacter</taxon>
    </lineage>
</organism>
<gene>
    <name evidence="3" type="ORF">RM50_17955</name>
</gene>